<accession>A0A4Q4Z672</accession>
<dbReference type="PANTHER" id="PTHR36933">
    <property type="entry name" value="SLL0788 PROTEIN"/>
    <property type="match status" value="1"/>
</dbReference>
<dbReference type="Gene3D" id="1.20.1260.10">
    <property type="match status" value="1"/>
</dbReference>
<dbReference type="RefSeq" id="WP_134720321.1">
    <property type="nucleotide sequence ID" value="NZ_SDKM01000041.1"/>
</dbReference>
<dbReference type="Proteomes" id="UP000295198">
    <property type="component" value="Unassembled WGS sequence"/>
</dbReference>
<keyword evidence="4" id="KW-1185">Reference proteome</keyword>
<dbReference type="OrthoDB" id="26872at2"/>
<evidence type="ECO:0000313" key="3">
    <source>
        <dbReference type="EMBL" id="RYP82855.1"/>
    </source>
</evidence>
<reference evidence="3 4" key="1">
    <citation type="submission" date="2019-01" db="EMBL/GenBank/DDBJ databases">
        <title>Nocardioides guangzhouensis sp. nov., an actinobacterium isolated from soil.</title>
        <authorList>
            <person name="Fu Y."/>
            <person name="Cai Y."/>
            <person name="Lin Z."/>
            <person name="Chen P."/>
        </authorList>
    </citation>
    <scope>NUCLEOTIDE SEQUENCE [LARGE SCALE GENOMIC DNA]</scope>
    <source>
        <strain evidence="3 4">130</strain>
    </source>
</reference>
<organism evidence="3 4">
    <name type="scientific">Nocardioides guangzhouensis</name>
    <dbReference type="NCBI Taxonomy" id="2497878"/>
    <lineage>
        <taxon>Bacteria</taxon>
        <taxon>Bacillati</taxon>
        <taxon>Actinomycetota</taxon>
        <taxon>Actinomycetes</taxon>
        <taxon>Propionibacteriales</taxon>
        <taxon>Nocardioidaceae</taxon>
        <taxon>Nocardioides</taxon>
    </lineage>
</organism>
<sequence>MLLTSFHQARRRPARRAVRPSLATVLVTVLAGTLLITGCTADADPDDRSAKDGDEITILQPGKPGDEPSTIGPEDVPEGADWNHPDVAFVQMMVPHHAQALEMSALARTHARSPAVKALARRIEGSQGPEILTLSAWLQTRDIEVPKKGEDAEHYDHGKHGHMEMQGMLTHEQLEALGRLHGTAFDRMFLRRMIAHHQGAVSMAQTVAVDGSDVQVSEIAADVQTGQQAEIDRMRAMLRRL</sequence>
<comment type="caution">
    <text evidence="3">The sequence shown here is derived from an EMBL/GenBank/DDBJ whole genome shotgun (WGS) entry which is preliminary data.</text>
</comment>
<evidence type="ECO:0000313" key="4">
    <source>
        <dbReference type="Proteomes" id="UP000295198"/>
    </source>
</evidence>
<name>A0A4Q4Z672_9ACTN</name>
<dbReference type="EMBL" id="SDKM01000041">
    <property type="protein sequence ID" value="RYP82855.1"/>
    <property type="molecule type" value="Genomic_DNA"/>
</dbReference>
<evidence type="ECO:0000256" key="1">
    <source>
        <dbReference type="SAM" id="MobiDB-lite"/>
    </source>
</evidence>
<protein>
    <submittedName>
        <fullName evidence="3">DUF305 domain-containing protein</fullName>
    </submittedName>
</protein>
<dbReference type="InterPro" id="IPR012347">
    <property type="entry name" value="Ferritin-like"/>
</dbReference>
<feature type="domain" description="DUF305" evidence="2">
    <location>
        <begin position="86"/>
        <end position="238"/>
    </location>
</feature>
<evidence type="ECO:0000259" key="2">
    <source>
        <dbReference type="Pfam" id="PF03713"/>
    </source>
</evidence>
<dbReference type="InterPro" id="IPR005183">
    <property type="entry name" value="DUF305_CopM-like"/>
</dbReference>
<gene>
    <name evidence="3" type="ORF">EKO23_20865</name>
</gene>
<dbReference type="PANTHER" id="PTHR36933:SF1">
    <property type="entry name" value="SLL0788 PROTEIN"/>
    <property type="match status" value="1"/>
</dbReference>
<dbReference type="Pfam" id="PF03713">
    <property type="entry name" value="DUF305"/>
    <property type="match status" value="1"/>
</dbReference>
<proteinExistence type="predicted"/>
<dbReference type="AlphaFoldDB" id="A0A4Q4Z672"/>
<feature type="region of interest" description="Disordered" evidence="1">
    <location>
        <begin position="40"/>
        <end position="82"/>
    </location>
</feature>